<dbReference type="PRINTS" id="PR00035">
    <property type="entry name" value="HTHGNTR"/>
</dbReference>
<dbReference type="PROSITE" id="PS50949">
    <property type="entry name" value="HTH_GNTR"/>
    <property type="match status" value="1"/>
</dbReference>
<dbReference type="Proteomes" id="UP000245212">
    <property type="component" value="Unassembled WGS sequence"/>
</dbReference>
<dbReference type="SMART" id="SM00895">
    <property type="entry name" value="FCD"/>
    <property type="match status" value="1"/>
</dbReference>
<gene>
    <name evidence="6" type="ORF">DD235_14320</name>
</gene>
<evidence type="ECO:0000256" key="2">
    <source>
        <dbReference type="ARBA" id="ARBA00023125"/>
    </source>
</evidence>
<feature type="compositionally biased region" description="Polar residues" evidence="4">
    <location>
        <begin position="248"/>
        <end position="270"/>
    </location>
</feature>
<dbReference type="Pfam" id="PF07729">
    <property type="entry name" value="FCD"/>
    <property type="match status" value="1"/>
</dbReference>
<dbReference type="CDD" id="cd07377">
    <property type="entry name" value="WHTH_GntR"/>
    <property type="match status" value="1"/>
</dbReference>
<evidence type="ECO:0000256" key="4">
    <source>
        <dbReference type="SAM" id="MobiDB-lite"/>
    </source>
</evidence>
<reference evidence="7" key="1">
    <citation type="submission" date="2018-05" db="EMBL/GenBank/DDBJ databases">
        <authorList>
            <person name="Li Y."/>
        </authorList>
    </citation>
    <scope>NUCLEOTIDE SEQUENCE [LARGE SCALE GENOMIC DNA]</scope>
    <source>
        <strain evidence="7">3d-2-2</strain>
    </source>
</reference>
<sequence length="270" mass="29772">MSTDSAPRKRGRSLTQEVVLSLTQQIREGEFLPGSKLPPEAELMQREGVSRTVVREAISQLQAARLVETRHGVGTFVLDIPASPSSDISLDCNLVTLLDVMSILEFRISIESEAAGLAAHRRTADDIHAMRAALEQFDVTSDLRNESNVKADIAFHTAIATATGNRYFADVLKQLGAAIIPRNRVDAVRRTPQQQHEYLRQIHGEHLVVLGAIERQDAESARAAMRTHLSNSRERLRTVREVLAEQQAGVTPSGSNNGEYQDTAAQPTHR</sequence>
<dbReference type="GO" id="GO:0003700">
    <property type="term" value="F:DNA-binding transcription factor activity"/>
    <property type="evidence" value="ECO:0007669"/>
    <property type="project" value="InterPro"/>
</dbReference>
<dbReference type="Pfam" id="PF00392">
    <property type="entry name" value="GntR"/>
    <property type="match status" value="1"/>
</dbReference>
<dbReference type="Gene3D" id="1.20.120.530">
    <property type="entry name" value="GntR ligand-binding domain-like"/>
    <property type="match status" value="1"/>
</dbReference>
<dbReference type="PANTHER" id="PTHR43537">
    <property type="entry name" value="TRANSCRIPTIONAL REGULATOR, GNTR FAMILY"/>
    <property type="match status" value="1"/>
</dbReference>
<feature type="domain" description="HTH gntR-type" evidence="5">
    <location>
        <begin position="12"/>
        <end position="80"/>
    </location>
</feature>
<accession>A0A2V1JYL5</accession>
<keyword evidence="2" id="KW-0238">DNA-binding</keyword>
<dbReference type="InterPro" id="IPR011711">
    <property type="entry name" value="GntR_C"/>
</dbReference>
<dbReference type="SUPFAM" id="SSF48008">
    <property type="entry name" value="GntR ligand-binding domain-like"/>
    <property type="match status" value="1"/>
</dbReference>
<organism evidence="6 7">
    <name type="scientific">Corticimicrobacter populi</name>
    <dbReference type="NCBI Taxonomy" id="2175229"/>
    <lineage>
        <taxon>Bacteria</taxon>
        <taxon>Pseudomonadati</taxon>
        <taxon>Pseudomonadota</taxon>
        <taxon>Betaproteobacteria</taxon>
        <taxon>Burkholderiales</taxon>
        <taxon>Alcaligenaceae</taxon>
        <taxon>Corticimicrobacter</taxon>
    </lineage>
</organism>
<dbReference type="AlphaFoldDB" id="A0A2V1JYL5"/>
<dbReference type="SMART" id="SM00345">
    <property type="entry name" value="HTH_GNTR"/>
    <property type="match status" value="1"/>
</dbReference>
<dbReference type="InterPro" id="IPR036390">
    <property type="entry name" value="WH_DNA-bd_sf"/>
</dbReference>
<dbReference type="EMBL" id="QETA01000007">
    <property type="protein sequence ID" value="PWF21594.1"/>
    <property type="molecule type" value="Genomic_DNA"/>
</dbReference>
<dbReference type="SUPFAM" id="SSF46785">
    <property type="entry name" value="Winged helix' DNA-binding domain"/>
    <property type="match status" value="1"/>
</dbReference>
<protein>
    <submittedName>
        <fullName evidence="6">GntR family transcriptional regulator</fullName>
    </submittedName>
</protein>
<dbReference type="PANTHER" id="PTHR43537:SF44">
    <property type="entry name" value="GNTR FAMILY REGULATORY PROTEIN"/>
    <property type="match status" value="1"/>
</dbReference>
<dbReference type="GO" id="GO:0003677">
    <property type="term" value="F:DNA binding"/>
    <property type="evidence" value="ECO:0007669"/>
    <property type="project" value="UniProtKB-KW"/>
</dbReference>
<comment type="caution">
    <text evidence="6">The sequence shown here is derived from an EMBL/GenBank/DDBJ whole genome shotgun (WGS) entry which is preliminary data.</text>
</comment>
<name>A0A2V1JYL5_9BURK</name>
<keyword evidence="7" id="KW-1185">Reference proteome</keyword>
<feature type="region of interest" description="Disordered" evidence="4">
    <location>
        <begin position="246"/>
        <end position="270"/>
    </location>
</feature>
<evidence type="ECO:0000256" key="1">
    <source>
        <dbReference type="ARBA" id="ARBA00023015"/>
    </source>
</evidence>
<dbReference type="Gene3D" id="1.10.10.10">
    <property type="entry name" value="Winged helix-like DNA-binding domain superfamily/Winged helix DNA-binding domain"/>
    <property type="match status" value="1"/>
</dbReference>
<evidence type="ECO:0000313" key="7">
    <source>
        <dbReference type="Proteomes" id="UP000245212"/>
    </source>
</evidence>
<evidence type="ECO:0000313" key="6">
    <source>
        <dbReference type="EMBL" id="PWF21594.1"/>
    </source>
</evidence>
<dbReference type="InterPro" id="IPR000524">
    <property type="entry name" value="Tscrpt_reg_HTH_GntR"/>
</dbReference>
<dbReference type="InterPro" id="IPR036388">
    <property type="entry name" value="WH-like_DNA-bd_sf"/>
</dbReference>
<proteinExistence type="predicted"/>
<evidence type="ECO:0000259" key="5">
    <source>
        <dbReference type="PROSITE" id="PS50949"/>
    </source>
</evidence>
<dbReference type="RefSeq" id="WP_109062937.1">
    <property type="nucleotide sequence ID" value="NZ_QETA01000007.1"/>
</dbReference>
<evidence type="ECO:0000256" key="3">
    <source>
        <dbReference type="ARBA" id="ARBA00023163"/>
    </source>
</evidence>
<dbReference type="InterPro" id="IPR008920">
    <property type="entry name" value="TF_FadR/GntR_C"/>
</dbReference>
<keyword evidence="1" id="KW-0805">Transcription regulation</keyword>
<keyword evidence="3" id="KW-0804">Transcription</keyword>